<dbReference type="InterPro" id="IPR000572">
    <property type="entry name" value="OxRdtase_Mopterin-bd_dom"/>
</dbReference>
<evidence type="ECO:0000256" key="4">
    <source>
        <dbReference type="ARBA" id="ARBA00023002"/>
    </source>
</evidence>
<dbReference type="PANTHER" id="PTHR19372:SF7">
    <property type="entry name" value="SULFITE OXIDASE, MITOCHONDRIAL"/>
    <property type="match status" value="1"/>
</dbReference>
<dbReference type="Gene3D" id="2.60.40.650">
    <property type="match status" value="1"/>
</dbReference>
<evidence type="ECO:0000256" key="2">
    <source>
        <dbReference type="ARBA" id="ARBA00022505"/>
    </source>
</evidence>
<dbReference type="InterPro" id="IPR008335">
    <property type="entry name" value="Mopterin_OxRdtase_euk"/>
</dbReference>
<organism evidence="8 9">
    <name type="scientific">Natronosalvus rutilus</name>
    <dbReference type="NCBI Taxonomy" id="2953753"/>
    <lineage>
        <taxon>Archaea</taxon>
        <taxon>Methanobacteriati</taxon>
        <taxon>Methanobacteriota</taxon>
        <taxon>Stenosarchaea group</taxon>
        <taxon>Halobacteria</taxon>
        <taxon>Halobacteriales</taxon>
        <taxon>Natrialbaceae</taxon>
        <taxon>Natronosalvus</taxon>
    </lineage>
</organism>
<dbReference type="EMBL" id="CP100355">
    <property type="protein sequence ID" value="UTF52909.1"/>
    <property type="molecule type" value="Genomic_DNA"/>
</dbReference>
<gene>
    <name evidence="8" type="ORF">NGM29_14145</name>
</gene>
<dbReference type="GO" id="GO:0008482">
    <property type="term" value="F:sulfite oxidase activity"/>
    <property type="evidence" value="ECO:0007669"/>
    <property type="project" value="TreeGrafter"/>
</dbReference>
<feature type="compositionally biased region" description="Basic and acidic residues" evidence="5">
    <location>
        <begin position="9"/>
        <end position="28"/>
    </location>
</feature>
<feature type="region of interest" description="Disordered" evidence="5">
    <location>
        <begin position="1"/>
        <end position="72"/>
    </location>
</feature>
<dbReference type="GO" id="GO:0020037">
    <property type="term" value="F:heme binding"/>
    <property type="evidence" value="ECO:0007669"/>
    <property type="project" value="TreeGrafter"/>
</dbReference>
<evidence type="ECO:0000313" key="9">
    <source>
        <dbReference type="Proteomes" id="UP001056855"/>
    </source>
</evidence>
<dbReference type="PRINTS" id="PR00407">
    <property type="entry name" value="EUMOPTERIN"/>
</dbReference>
<evidence type="ECO:0000256" key="3">
    <source>
        <dbReference type="ARBA" id="ARBA00022723"/>
    </source>
</evidence>
<dbReference type="PROSITE" id="PS51318">
    <property type="entry name" value="TAT"/>
    <property type="match status" value="1"/>
</dbReference>
<dbReference type="GO" id="GO:0043546">
    <property type="term" value="F:molybdopterin cofactor binding"/>
    <property type="evidence" value="ECO:0007669"/>
    <property type="project" value="TreeGrafter"/>
</dbReference>
<dbReference type="SUPFAM" id="SSF81296">
    <property type="entry name" value="E set domains"/>
    <property type="match status" value="1"/>
</dbReference>
<feature type="domain" description="Moybdenum cofactor oxidoreductase dimerisation" evidence="7">
    <location>
        <begin position="332"/>
        <end position="391"/>
    </location>
</feature>
<dbReference type="RefSeq" id="WP_254156988.1">
    <property type="nucleotide sequence ID" value="NZ_CP100355.1"/>
</dbReference>
<dbReference type="CDD" id="cd02110">
    <property type="entry name" value="SO_family_Moco_dimer"/>
    <property type="match status" value="1"/>
</dbReference>
<dbReference type="GO" id="GO:0030151">
    <property type="term" value="F:molybdenum ion binding"/>
    <property type="evidence" value="ECO:0007669"/>
    <property type="project" value="InterPro"/>
</dbReference>
<comment type="cofactor">
    <cofactor evidence="1">
        <name>Mo-molybdopterin</name>
        <dbReference type="ChEBI" id="CHEBI:71302"/>
    </cofactor>
</comment>
<evidence type="ECO:0000259" key="7">
    <source>
        <dbReference type="Pfam" id="PF03404"/>
    </source>
</evidence>
<proteinExistence type="predicted"/>
<feature type="domain" description="Oxidoreductase molybdopterin-binding" evidence="6">
    <location>
        <begin position="116"/>
        <end position="275"/>
    </location>
</feature>
<evidence type="ECO:0000313" key="8">
    <source>
        <dbReference type="EMBL" id="UTF52909.1"/>
    </source>
</evidence>
<dbReference type="Proteomes" id="UP001056855">
    <property type="component" value="Chromosome"/>
</dbReference>
<accession>A0A9E7N9E3</accession>
<evidence type="ECO:0000256" key="1">
    <source>
        <dbReference type="ARBA" id="ARBA00001924"/>
    </source>
</evidence>
<evidence type="ECO:0000256" key="5">
    <source>
        <dbReference type="SAM" id="MobiDB-lite"/>
    </source>
</evidence>
<keyword evidence="4" id="KW-0560">Oxidoreductase</keyword>
<keyword evidence="9" id="KW-1185">Reference proteome</keyword>
<dbReference type="Pfam" id="PF00174">
    <property type="entry name" value="Oxidored_molyb"/>
    <property type="match status" value="1"/>
</dbReference>
<name>A0A9E7N9E3_9EURY</name>
<dbReference type="Gene3D" id="3.90.420.10">
    <property type="entry name" value="Oxidoreductase, molybdopterin-binding domain"/>
    <property type="match status" value="1"/>
</dbReference>
<dbReference type="InterPro" id="IPR036374">
    <property type="entry name" value="OxRdtase_Mopterin-bd_sf"/>
</dbReference>
<dbReference type="PANTHER" id="PTHR19372">
    <property type="entry name" value="SULFITE REDUCTASE"/>
    <property type="match status" value="1"/>
</dbReference>
<keyword evidence="3" id="KW-0479">Metal-binding</keyword>
<dbReference type="SUPFAM" id="SSF56524">
    <property type="entry name" value="Oxidoreductase molybdopterin-binding domain"/>
    <property type="match status" value="1"/>
</dbReference>
<dbReference type="InterPro" id="IPR005066">
    <property type="entry name" value="MoCF_OxRdtse_dimer"/>
</dbReference>
<reference evidence="8" key="1">
    <citation type="submission" date="2022-06" db="EMBL/GenBank/DDBJ databases">
        <title>Diverse halophilic archaea isolated from saline environments.</title>
        <authorList>
            <person name="Cui H.-L."/>
        </authorList>
    </citation>
    <scope>NUCLEOTIDE SEQUENCE</scope>
    <source>
        <strain evidence="8">WLHS1</strain>
    </source>
</reference>
<dbReference type="Pfam" id="PF03404">
    <property type="entry name" value="Mo-co_dimer"/>
    <property type="match status" value="1"/>
</dbReference>
<evidence type="ECO:0000259" key="6">
    <source>
        <dbReference type="Pfam" id="PF00174"/>
    </source>
</evidence>
<dbReference type="GeneID" id="73291209"/>
<dbReference type="InterPro" id="IPR014756">
    <property type="entry name" value="Ig_E-set"/>
</dbReference>
<dbReference type="AlphaFoldDB" id="A0A9E7N9E3"/>
<dbReference type="GO" id="GO:0006790">
    <property type="term" value="P:sulfur compound metabolic process"/>
    <property type="evidence" value="ECO:0007669"/>
    <property type="project" value="TreeGrafter"/>
</dbReference>
<dbReference type="InterPro" id="IPR006311">
    <property type="entry name" value="TAT_signal"/>
</dbReference>
<dbReference type="KEGG" id="sawl:NGM29_14145"/>
<keyword evidence="2" id="KW-0500">Molybdenum</keyword>
<sequence>MQRQSTSGEDERSGETGRRRRQLLDRRKFMMASGALAGLSVTGSAVAKQEQEESESDEGEGDGGPERGTPEYLEEHYPGLRIYSPDPENAEAAARETYTSYLTPKEEHYIRNHYLSPQIDAEEWEIELRLGEETVSLSMEDLKREYSTESVAHTMQCSGNGRSYFDPEVAGNPWTFGAVGNTIWTGAPVSEILEAHDADTSDGKWLMAAGGDHPEGERIFARSIPMQKVMDDCLLTYEMDGEPLSAEHGHPVRLLVPGWMGNNNVKWLRELEVMDMMMIGEEWEQYLHWQQNSYRIIPEGEEAEHNETIDEFDTWAQMEAAANGELDHLPYIYDQVVKSIIGYPGEESTVSPRAQDGSVEVLGVAWAGDDRVESVEVSTDGGESWEEAEFFGPDLGPGGWRQFRYLWEAEAGEHVLYSRATDENGYTQFGPISDPGAGLEAISDDQFPWNQDGYACNAYEPHGVTVTVEE</sequence>
<protein>
    <submittedName>
        <fullName evidence="8">Sulfite oxidase</fullName>
    </submittedName>
</protein>
<feature type="compositionally biased region" description="Acidic residues" evidence="5">
    <location>
        <begin position="52"/>
        <end position="63"/>
    </location>
</feature>